<evidence type="ECO:0000313" key="11">
    <source>
        <dbReference type="Proteomes" id="UP000440578"/>
    </source>
</evidence>
<evidence type="ECO:0000256" key="7">
    <source>
        <dbReference type="RuleBase" id="RU079119"/>
    </source>
</evidence>
<dbReference type="InterPro" id="IPR039859">
    <property type="entry name" value="PFA4/ZDH16/20/ERF2-like"/>
</dbReference>
<evidence type="ECO:0000256" key="5">
    <source>
        <dbReference type="ARBA" id="ARBA00023136"/>
    </source>
</evidence>
<evidence type="ECO:0000256" key="8">
    <source>
        <dbReference type="SAM" id="MobiDB-lite"/>
    </source>
</evidence>
<evidence type="ECO:0000256" key="2">
    <source>
        <dbReference type="ARBA" id="ARBA00022679"/>
    </source>
</evidence>
<keyword evidence="5 7" id="KW-0472">Membrane</keyword>
<dbReference type="EC" id="2.3.1.225" evidence="7"/>
<feature type="domain" description="Palmitoyltransferase DHHC" evidence="9">
    <location>
        <begin position="89"/>
        <end position="220"/>
    </location>
</feature>
<evidence type="ECO:0000256" key="6">
    <source>
        <dbReference type="ARBA" id="ARBA00023315"/>
    </source>
</evidence>
<reference evidence="10 11" key="1">
    <citation type="submission" date="2019-07" db="EMBL/GenBank/DDBJ databases">
        <title>Draft genome assembly of a fouling barnacle, Amphibalanus amphitrite (Darwin, 1854): The first reference genome for Thecostraca.</title>
        <authorList>
            <person name="Kim W."/>
        </authorList>
    </citation>
    <scope>NUCLEOTIDE SEQUENCE [LARGE SCALE GENOMIC DNA]</scope>
    <source>
        <strain evidence="10">SNU_AA5</strain>
        <tissue evidence="10">Soma without cirri and trophi</tissue>
    </source>
</reference>
<evidence type="ECO:0000256" key="1">
    <source>
        <dbReference type="ARBA" id="ARBA00004141"/>
    </source>
</evidence>
<keyword evidence="2 7" id="KW-0808">Transferase</keyword>
<dbReference type="EMBL" id="VIIS01001995">
    <property type="protein sequence ID" value="KAF0289869.1"/>
    <property type="molecule type" value="Genomic_DNA"/>
</dbReference>
<comment type="subcellular location">
    <subcellularLocation>
        <location evidence="1">Membrane</location>
        <topology evidence="1">Multi-pass membrane protein</topology>
    </subcellularLocation>
</comment>
<evidence type="ECO:0000313" key="10">
    <source>
        <dbReference type="EMBL" id="KAF0289869.1"/>
    </source>
</evidence>
<evidence type="ECO:0000259" key="9">
    <source>
        <dbReference type="Pfam" id="PF01529"/>
    </source>
</evidence>
<feature type="transmembrane region" description="Helical" evidence="7">
    <location>
        <begin position="12"/>
        <end position="35"/>
    </location>
</feature>
<dbReference type="PROSITE" id="PS50216">
    <property type="entry name" value="DHHC"/>
    <property type="match status" value="1"/>
</dbReference>
<comment type="catalytic activity">
    <reaction evidence="7">
        <text>L-cysteinyl-[protein] + hexadecanoyl-CoA = S-hexadecanoyl-L-cysteinyl-[protein] + CoA</text>
        <dbReference type="Rhea" id="RHEA:36683"/>
        <dbReference type="Rhea" id="RHEA-COMP:10131"/>
        <dbReference type="Rhea" id="RHEA-COMP:11032"/>
        <dbReference type="ChEBI" id="CHEBI:29950"/>
        <dbReference type="ChEBI" id="CHEBI:57287"/>
        <dbReference type="ChEBI" id="CHEBI:57379"/>
        <dbReference type="ChEBI" id="CHEBI:74151"/>
        <dbReference type="EC" id="2.3.1.225"/>
    </reaction>
</comment>
<dbReference type="AlphaFoldDB" id="A0A6A4V9T0"/>
<dbReference type="Proteomes" id="UP000440578">
    <property type="component" value="Unassembled WGS sequence"/>
</dbReference>
<keyword evidence="11" id="KW-1185">Reference proteome</keyword>
<feature type="compositionally biased region" description="Gly residues" evidence="8">
    <location>
        <begin position="391"/>
        <end position="422"/>
    </location>
</feature>
<dbReference type="PANTHER" id="PTHR12246">
    <property type="entry name" value="PALMITOYLTRANSFERASE ZDHHC16"/>
    <property type="match status" value="1"/>
</dbReference>
<gene>
    <name evidence="10" type="primary">ZDHHC6_2</name>
    <name evidence="10" type="ORF">FJT64_011924</name>
</gene>
<comment type="similarity">
    <text evidence="7">Belongs to the DHHC palmitoyltransferase family.</text>
</comment>
<feature type="region of interest" description="Disordered" evidence="8">
    <location>
        <begin position="379"/>
        <end position="442"/>
    </location>
</feature>
<sequence>MCVGPFRRVCHWGPLTALGIIQSITLMSIHCFYLLWPAESNWLPGRIQFWIFCGLSCATLYAFLNALLVGPGFVPKEWRPEEKSAESLLQFCSFCQGYKAPRAHHCRKCNRCVMKMDHHCPWINTCVGHRNHGYFAYFLLFAVLGSLQGGMTMSLAVYRVFTALYYRVSLLAPPITMNVYALMGCLFCIGLSIGVVLAVGMLFVYQALSILRNRTGVEDWILEKAVHRRRVAFQRRWTELMDRADQGEDISEEEASLRPEFFFNPYDLGRMRNWSLVMSPLGAPLGDGIVWPVRAGCHQYTLTVEQLEQKAEKRSRMREYLIIEDYSGSWVPISKGLRICCHPPCTDEARIPLRRGDSVLVSRWRTYWLYGERRPRPTEGACGAAFTNQSGSGGGSMSGSGSGSGRGSGSGSMSGSGVGSGGFMRNVGGAGHPASPADRPRGWFPRRCAVEEVGGLVEGGEGCGGGREKQE</sequence>
<dbReference type="GO" id="GO:0016020">
    <property type="term" value="C:membrane"/>
    <property type="evidence" value="ECO:0007669"/>
    <property type="project" value="UniProtKB-SubCell"/>
</dbReference>
<keyword evidence="4 7" id="KW-1133">Transmembrane helix</keyword>
<dbReference type="Pfam" id="PF01529">
    <property type="entry name" value="DHHC"/>
    <property type="match status" value="1"/>
</dbReference>
<feature type="transmembrane region" description="Helical" evidence="7">
    <location>
        <begin position="181"/>
        <end position="205"/>
    </location>
</feature>
<evidence type="ECO:0000256" key="4">
    <source>
        <dbReference type="ARBA" id="ARBA00022989"/>
    </source>
</evidence>
<keyword evidence="3 7" id="KW-0812">Transmembrane</keyword>
<feature type="transmembrane region" description="Helical" evidence="7">
    <location>
        <begin position="47"/>
        <end position="69"/>
    </location>
</feature>
<dbReference type="GO" id="GO:0019706">
    <property type="term" value="F:protein-cysteine S-palmitoyltransferase activity"/>
    <property type="evidence" value="ECO:0007669"/>
    <property type="project" value="UniProtKB-EC"/>
</dbReference>
<comment type="caution">
    <text evidence="10">The sequence shown here is derived from an EMBL/GenBank/DDBJ whole genome shotgun (WGS) entry which is preliminary data.</text>
</comment>
<comment type="domain">
    <text evidence="7">The DHHC domain is required for palmitoyltransferase activity.</text>
</comment>
<name>A0A6A4V9T0_AMPAM</name>
<proteinExistence type="inferred from homology"/>
<feature type="transmembrane region" description="Helical" evidence="7">
    <location>
        <begin position="134"/>
        <end position="161"/>
    </location>
</feature>
<keyword evidence="6 7" id="KW-0012">Acyltransferase</keyword>
<dbReference type="InterPro" id="IPR001594">
    <property type="entry name" value="Palmitoyltrfase_DHHC"/>
</dbReference>
<accession>A0A6A4V9T0</accession>
<evidence type="ECO:0000256" key="3">
    <source>
        <dbReference type="ARBA" id="ARBA00022692"/>
    </source>
</evidence>
<organism evidence="10 11">
    <name type="scientific">Amphibalanus amphitrite</name>
    <name type="common">Striped barnacle</name>
    <name type="synonym">Balanus amphitrite</name>
    <dbReference type="NCBI Taxonomy" id="1232801"/>
    <lineage>
        <taxon>Eukaryota</taxon>
        <taxon>Metazoa</taxon>
        <taxon>Ecdysozoa</taxon>
        <taxon>Arthropoda</taxon>
        <taxon>Crustacea</taxon>
        <taxon>Multicrustacea</taxon>
        <taxon>Cirripedia</taxon>
        <taxon>Thoracica</taxon>
        <taxon>Thoracicalcarea</taxon>
        <taxon>Balanomorpha</taxon>
        <taxon>Balanoidea</taxon>
        <taxon>Balanidae</taxon>
        <taxon>Amphibalaninae</taxon>
        <taxon>Amphibalanus</taxon>
    </lineage>
</organism>
<protein>
    <recommendedName>
        <fullName evidence="7">Palmitoyltransferase</fullName>
        <ecNumber evidence="7">2.3.1.225</ecNumber>
    </recommendedName>
</protein>
<dbReference type="OrthoDB" id="331948at2759"/>